<protein>
    <submittedName>
        <fullName evidence="2">Uncharacterized protein</fullName>
    </submittedName>
</protein>
<organism evidence="2 3">
    <name type="scientific">Eumeta variegata</name>
    <name type="common">Bagworm moth</name>
    <name type="synonym">Eumeta japonica</name>
    <dbReference type="NCBI Taxonomy" id="151549"/>
    <lineage>
        <taxon>Eukaryota</taxon>
        <taxon>Metazoa</taxon>
        <taxon>Ecdysozoa</taxon>
        <taxon>Arthropoda</taxon>
        <taxon>Hexapoda</taxon>
        <taxon>Insecta</taxon>
        <taxon>Pterygota</taxon>
        <taxon>Neoptera</taxon>
        <taxon>Endopterygota</taxon>
        <taxon>Lepidoptera</taxon>
        <taxon>Glossata</taxon>
        <taxon>Ditrysia</taxon>
        <taxon>Tineoidea</taxon>
        <taxon>Psychidae</taxon>
        <taxon>Oiketicinae</taxon>
        <taxon>Eumeta</taxon>
    </lineage>
</organism>
<gene>
    <name evidence="2" type="ORF">EVAR_86515_1</name>
</gene>
<feature type="compositionally biased region" description="Polar residues" evidence="1">
    <location>
        <begin position="149"/>
        <end position="163"/>
    </location>
</feature>
<evidence type="ECO:0000313" key="2">
    <source>
        <dbReference type="EMBL" id="GBP40369.1"/>
    </source>
</evidence>
<sequence>MRAASDACAYTPKPIQTQLGAEKATAARRFDLHGATPPGARLHLGGGTVIAVCDRSPNGHVTARDDDAAREFRSVRNLAESAGARPVACASRQQQPGARRRAARAERRRRKSVSIGRRRRFLYSVRCRGLLLHHLRPPRRASAGFTDAAATSETDSLTSSADK</sequence>
<feature type="region of interest" description="Disordered" evidence="1">
    <location>
        <begin position="80"/>
        <end position="112"/>
    </location>
</feature>
<keyword evidence="3" id="KW-1185">Reference proteome</keyword>
<accession>A0A4C1VQA2</accession>
<feature type="region of interest" description="Disordered" evidence="1">
    <location>
        <begin position="141"/>
        <end position="163"/>
    </location>
</feature>
<evidence type="ECO:0000313" key="3">
    <source>
        <dbReference type="Proteomes" id="UP000299102"/>
    </source>
</evidence>
<dbReference type="EMBL" id="BGZK01000380">
    <property type="protein sequence ID" value="GBP40369.1"/>
    <property type="molecule type" value="Genomic_DNA"/>
</dbReference>
<dbReference type="AlphaFoldDB" id="A0A4C1VQA2"/>
<comment type="caution">
    <text evidence="2">The sequence shown here is derived from an EMBL/GenBank/DDBJ whole genome shotgun (WGS) entry which is preliminary data.</text>
</comment>
<proteinExistence type="predicted"/>
<feature type="compositionally biased region" description="Basic residues" evidence="1">
    <location>
        <begin position="98"/>
        <end position="112"/>
    </location>
</feature>
<evidence type="ECO:0000256" key="1">
    <source>
        <dbReference type="SAM" id="MobiDB-lite"/>
    </source>
</evidence>
<reference evidence="2 3" key="1">
    <citation type="journal article" date="2019" name="Commun. Biol.">
        <title>The bagworm genome reveals a unique fibroin gene that provides high tensile strength.</title>
        <authorList>
            <person name="Kono N."/>
            <person name="Nakamura H."/>
            <person name="Ohtoshi R."/>
            <person name="Tomita M."/>
            <person name="Numata K."/>
            <person name="Arakawa K."/>
        </authorList>
    </citation>
    <scope>NUCLEOTIDE SEQUENCE [LARGE SCALE GENOMIC DNA]</scope>
</reference>
<name>A0A4C1VQA2_EUMVA</name>
<dbReference type="Proteomes" id="UP000299102">
    <property type="component" value="Unassembled WGS sequence"/>
</dbReference>